<dbReference type="Gramene" id="KZN03015">
    <property type="protein sequence ID" value="KZN03015"/>
    <property type="gene ID" value="DCAR_011771"/>
</dbReference>
<feature type="transmembrane region" description="Helical" evidence="13">
    <location>
        <begin position="475"/>
        <end position="497"/>
    </location>
</feature>
<protein>
    <submittedName>
        <fullName evidence="16">Uncharacterized protein</fullName>
    </submittedName>
</protein>
<sequence length="666" mass="74136">MAPSAAAFPVAQQDINASIPTKPRKNSWRSAIFIIFVEMAERFAFFGVTGNLVNYLNNVLGMTISSAAKSFNVWLGVSTAVFPVLGAFIADSYLGRFKTILYSSIIYLVGLVLLTVSVSAISLVHRKPVFFLALYILSVGQGGHKPCVQTFAADQFDESVPEEKLAKSSFFNWYYLGVSLGATLAIVFVIYAQENIGWAIGFGMPLIAIAGSLFIFLIGQKTYKRAVPVGSPFTKFMQVLVAAVRKRHVSEVHDGRGVCYQDVDRTAPALARTNQFKFLDKAMIIDEIDASRQTRNEWRLCSVNQVEEVKLIFRLFPVWISCFMIGVVIGQQSTYFTKQGSTMVRHFKIPPATLQVVSGFTILTAGAIYDCFFVPVARKWTKHPSGITMLQRMGIGIFICVISMVVAALVESKRVGIARKHGLMDTPKSVVPMAIWWLVPQYMLCGLADVFAVIGMQEFFYNQVPEVMRSMGAAFYLSAVGVGSFLSSALITVVQIISSKNGKVEGWLSGNNLNRAHLDYFYWILAGLSGLTLCFYIWVARGFEYKKIEWETVQNTLTLIKAANDRGEATKVDGRRVREAWSKKEDAVLCDLVSKFGPRNWNLIAKGIPPRSGKSCRLRWCNQLDPCLKRKPFTVFRVEVFSWSGLVSYIVNKAGPNTKLVRETDG</sequence>
<dbReference type="InterPro" id="IPR036259">
    <property type="entry name" value="MFS_trans_sf"/>
</dbReference>
<name>A0A161WWC3_DAUCS</name>
<evidence type="ECO:0000256" key="5">
    <source>
        <dbReference type="ARBA" id="ARBA00022737"/>
    </source>
</evidence>
<dbReference type="PROSITE" id="PS51294">
    <property type="entry name" value="HTH_MYB"/>
    <property type="match status" value="1"/>
</dbReference>
<feature type="transmembrane region" description="Helical" evidence="13">
    <location>
        <begin position="352"/>
        <end position="377"/>
    </location>
</feature>
<evidence type="ECO:0000256" key="7">
    <source>
        <dbReference type="ARBA" id="ARBA00023015"/>
    </source>
</evidence>
<evidence type="ECO:0000313" key="16">
    <source>
        <dbReference type="EMBL" id="KZN03015.1"/>
    </source>
</evidence>
<feature type="transmembrane region" description="Helical" evidence="13">
    <location>
        <begin position="311"/>
        <end position="332"/>
    </location>
</feature>
<evidence type="ECO:0000256" key="10">
    <source>
        <dbReference type="ARBA" id="ARBA00023163"/>
    </source>
</evidence>
<keyword evidence="11" id="KW-0539">Nucleus</keyword>
<feature type="transmembrane region" description="Helical" evidence="13">
    <location>
        <begin position="389"/>
        <end position="410"/>
    </location>
</feature>
<evidence type="ECO:0000259" key="15">
    <source>
        <dbReference type="PROSITE" id="PS51294"/>
    </source>
</evidence>
<dbReference type="InterPro" id="IPR001005">
    <property type="entry name" value="SANT/Myb"/>
</dbReference>
<dbReference type="InterPro" id="IPR000109">
    <property type="entry name" value="POT_fam"/>
</dbReference>
<dbReference type="GO" id="GO:0016020">
    <property type="term" value="C:membrane"/>
    <property type="evidence" value="ECO:0007669"/>
    <property type="project" value="UniProtKB-SubCell"/>
</dbReference>
<dbReference type="InterPro" id="IPR018456">
    <property type="entry name" value="PTR2_symporter_CS"/>
</dbReference>
<evidence type="ECO:0000256" key="3">
    <source>
        <dbReference type="ARBA" id="ARBA00005982"/>
    </source>
</evidence>
<evidence type="ECO:0000256" key="13">
    <source>
        <dbReference type="SAM" id="Phobius"/>
    </source>
</evidence>
<dbReference type="GO" id="GO:0003677">
    <property type="term" value="F:DNA binding"/>
    <property type="evidence" value="ECO:0007669"/>
    <property type="project" value="UniProtKB-KW"/>
</dbReference>
<keyword evidence="7" id="KW-0805">Transcription regulation</keyword>
<feature type="transmembrane region" description="Helical" evidence="13">
    <location>
        <begin position="430"/>
        <end position="454"/>
    </location>
</feature>
<feature type="transmembrane region" description="Helical" evidence="13">
    <location>
        <begin position="520"/>
        <end position="539"/>
    </location>
</feature>
<keyword evidence="9 13" id="KW-0472">Membrane</keyword>
<dbReference type="FunFam" id="1.10.10.60:FF:000060">
    <property type="entry name" value="MYB transcription factor"/>
    <property type="match status" value="1"/>
</dbReference>
<dbReference type="InterPro" id="IPR017930">
    <property type="entry name" value="Myb_dom"/>
</dbReference>
<dbReference type="Gene3D" id="1.10.10.60">
    <property type="entry name" value="Homeodomain-like"/>
    <property type="match status" value="1"/>
</dbReference>
<dbReference type="GO" id="GO:0005634">
    <property type="term" value="C:nucleus"/>
    <property type="evidence" value="ECO:0007669"/>
    <property type="project" value="UniProtKB-SubCell"/>
</dbReference>
<evidence type="ECO:0000256" key="11">
    <source>
        <dbReference type="ARBA" id="ARBA00023242"/>
    </source>
</evidence>
<evidence type="ECO:0000256" key="12">
    <source>
        <dbReference type="ARBA" id="ARBA00044504"/>
    </source>
</evidence>
<keyword evidence="4 13" id="KW-0812">Transmembrane</keyword>
<dbReference type="Pfam" id="PF00249">
    <property type="entry name" value="Myb_DNA-binding"/>
    <property type="match status" value="1"/>
</dbReference>
<proteinExistence type="inferred from homology"/>
<dbReference type="Gene3D" id="1.20.1250.20">
    <property type="entry name" value="MFS general substrate transporter like domains"/>
    <property type="match status" value="1"/>
</dbReference>
<gene>
    <name evidence="16" type="ORF">DCAR_011771</name>
</gene>
<dbReference type="SUPFAM" id="SSF103473">
    <property type="entry name" value="MFS general substrate transporter"/>
    <property type="match status" value="1"/>
</dbReference>
<evidence type="ECO:0000256" key="8">
    <source>
        <dbReference type="ARBA" id="ARBA00023125"/>
    </source>
</evidence>
<dbReference type="AlphaFoldDB" id="A0A161WWC3"/>
<dbReference type="PANTHER" id="PTHR11654">
    <property type="entry name" value="OLIGOPEPTIDE TRANSPORTER-RELATED"/>
    <property type="match status" value="1"/>
</dbReference>
<evidence type="ECO:0000256" key="6">
    <source>
        <dbReference type="ARBA" id="ARBA00022989"/>
    </source>
</evidence>
<comment type="similarity">
    <text evidence="3">Belongs to the major facilitator superfamily. Proton-dependent oligopeptide transporter (POT/PTR) (TC 2.A.17) family.</text>
</comment>
<keyword evidence="5" id="KW-0677">Repeat</keyword>
<keyword evidence="6 13" id="KW-1133">Transmembrane helix</keyword>
<reference evidence="16" key="1">
    <citation type="journal article" date="2016" name="Nat. Genet.">
        <title>A high-quality carrot genome assembly provides new insights into carotenoid accumulation and asterid genome evolution.</title>
        <authorList>
            <person name="Iorizzo M."/>
            <person name="Ellison S."/>
            <person name="Senalik D."/>
            <person name="Zeng P."/>
            <person name="Satapoomin P."/>
            <person name="Huang J."/>
            <person name="Bowman M."/>
            <person name="Iovene M."/>
            <person name="Sanseverino W."/>
            <person name="Cavagnaro P."/>
            <person name="Yildiz M."/>
            <person name="Macko-Podgorni A."/>
            <person name="Moranska E."/>
            <person name="Grzebelus E."/>
            <person name="Grzebelus D."/>
            <person name="Ashrafi H."/>
            <person name="Zheng Z."/>
            <person name="Cheng S."/>
            <person name="Spooner D."/>
            <person name="Van Deynze A."/>
            <person name="Simon P."/>
        </authorList>
    </citation>
    <scope>NUCLEOTIDE SEQUENCE [LARGE SCALE GENOMIC DNA]</scope>
    <source>
        <tissue evidence="16">Leaf</tissue>
    </source>
</reference>
<comment type="caution">
    <text evidence="16">The sequence shown here is derived from an EMBL/GenBank/DDBJ whole genome shotgun (WGS) entry which is preliminary data.</text>
</comment>
<feature type="transmembrane region" description="Helical" evidence="13">
    <location>
        <begin position="100"/>
        <end position="124"/>
    </location>
</feature>
<accession>A0A161WWC3</accession>
<dbReference type="Pfam" id="PF00854">
    <property type="entry name" value="PTR2"/>
    <property type="match status" value="1"/>
</dbReference>
<keyword evidence="10" id="KW-0804">Transcription</keyword>
<organism evidence="16">
    <name type="scientific">Daucus carota subsp. sativus</name>
    <name type="common">Carrot</name>
    <dbReference type="NCBI Taxonomy" id="79200"/>
    <lineage>
        <taxon>Eukaryota</taxon>
        <taxon>Viridiplantae</taxon>
        <taxon>Streptophyta</taxon>
        <taxon>Embryophyta</taxon>
        <taxon>Tracheophyta</taxon>
        <taxon>Spermatophyta</taxon>
        <taxon>Magnoliopsida</taxon>
        <taxon>eudicotyledons</taxon>
        <taxon>Gunneridae</taxon>
        <taxon>Pentapetalae</taxon>
        <taxon>asterids</taxon>
        <taxon>campanulids</taxon>
        <taxon>Apiales</taxon>
        <taxon>Apiaceae</taxon>
        <taxon>Apioideae</taxon>
        <taxon>Scandiceae</taxon>
        <taxon>Daucinae</taxon>
        <taxon>Daucus</taxon>
        <taxon>Daucus sect. Daucus</taxon>
    </lineage>
</organism>
<feature type="transmembrane region" description="Helical" evidence="13">
    <location>
        <begin position="198"/>
        <end position="218"/>
    </location>
</feature>
<dbReference type="PROSITE" id="PS50090">
    <property type="entry name" value="MYB_LIKE"/>
    <property type="match status" value="1"/>
</dbReference>
<dbReference type="GO" id="GO:0022857">
    <property type="term" value="F:transmembrane transporter activity"/>
    <property type="evidence" value="ECO:0007669"/>
    <property type="project" value="InterPro"/>
</dbReference>
<evidence type="ECO:0000256" key="1">
    <source>
        <dbReference type="ARBA" id="ARBA00004123"/>
    </source>
</evidence>
<evidence type="ECO:0000259" key="14">
    <source>
        <dbReference type="PROSITE" id="PS50090"/>
    </source>
</evidence>
<feature type="domain" description="HTH myb-type" evidence="15">
    <location>
        <begin position="573"/>
        <end position="628"/>
    </location>
</feature>
<keyword evidence="8" id="KW-0238">DNA-binding</keyword>
<comment type="similarity">
    <text evidence="12">Belongs to the major facilitator superfamily. Phosphate:H(+) symporter (TC 2.A.1.9) family.</text>
</comment>
<feature type="transmembrane region" description="Helical" evidence="13">
    <location>
        <begin position="31"/>
        <end position="53"/>
    </location>
</feature>
<evidence type="ECO:0000256" key="4">
    <source>
        <dbReference type="ARBA" id="ARBA00022692"/>
    </source>
</evidence>
<dbReference type="GO" id="GO:0006857">
    <property type="term" value="P:oligopeptide transport"/>
    <property type="evidence" value="ECO:0007669"/>
    <property type="project" value="InterPro"/>
</dbReference>
<feature type="transmembrane region" description="Helical" evidence="13">
    <location>
        <begin position="173"/>
        <end position="192"/>
    </location>
</feature>
<dbReference type="SUPFAM" id="SSF46689">
    <property type="entry name" value="Homeodomain-like"/>
    <property type="match status" value="1"/>
</dbReference>
<dbReference type="OMA" id="RGICYED"/>
<comment type="subcellular location">
    <subcellularLocation>
        <location evidence="2">Membrane</location>
        <topology evidence="2">Multi-pass membrane protein</topology>
    </subcellularLocation>
    <subcellularLocation>
        <location evidence="1">Nucleus</location>
    </subcellularLocation>
</comment>
<evidence type="ECO:0000256" key="9">
    <source>
        <dbReference type="ARBA" id="ARBA00023136"/>
    </source>
</evidence>
<feature type="domain" description="Myb-like" evidence="14">
    <location>
        <begin position="573"/>
        <end position="624"/>
    </location>
</feature>
<dbReference type="InterPro" id="IPR009057">
    <property type="entry name" value="Homeodomain-like_sf"/>
</dbReference>
<evidence type="ECO:0000256" key="2">
    <source>
        <dbReference type="ARBA" id="ARBA00004141"/>
    </source>
</evidence>
<dbReference type="CDD" id="cd00167">
    <property type="entry name" value="SANT"/>
    <property type="match status" value="1"/>
</dbReference>
<dbReference type="PROSITE" id="PS01022">
    <property type="entry name" value="PTR2_1"/>
    <property type="match status" value="1"/>
</dbReference>
<feature type="transmembrane region" description="Helical" evidence="13">
    <location>
        <begin position="73"/>
        <end position="94"/>
    </location>
</feature>
<dbReference type="SMART" id="SM00717">
    <property type="entry name" value="SANT"/>
    <property type="match status" value="1"/>
</dbReference>
<dbReference type="EMBL" id="LNRQ01000003">
    <property type="protein sequence ID" value="KZN03015.1"/>
    <property type="molecule type" value="Genomic_DNA"/>
</dbReference>